<dbReference type="SUPFAM" id="SSF49329">
    <property type="entry name" value="Cu,Zn superoxide dismutase-like"/>
    <property type="match status" value="1"/>
</dbReference>
<keyword evidence="3" id="KW-1185">Reference proteome</keyword>
<evidence type="ECO:0008006" key="4">
    <source>
        <dbReference type="Google" id="ProtNLM"/>
    </source>
</evidence>
<name>A0A9W8ALT7_9FUNG</name>
<proteinExistence type="predicted"/>
<evidence type="ECO:0000313" key="3">
    <source>
        <dbReference type="Proteomes" id="UP001150925"/>
    </source>
</evidence>
<dbReference type="InterPro" id="IPR036423">
    <property type="entry name" value="SOD-like_Cu/Zn_dom_sf"/>
</dbReference>
<evidence type="ECO:0000256" key="1">
    <source>
        <dbReference type="SAM" id="MobiDB-lite"/>
    </source>
</evidence>
<dbReference type="AlphaFoldDB" id="A0A9W8ALT7"/>
<evidence type="ECO:0000313" key="2">
    <source>
        <dbReference type="EMBL" id="KAJ1961064.1"/>
    </source>
</evidence>
<dbReference type="Proteomes" id="UP001150925">
    <property type="component" value="Unassembled WGS sequence"/>
</dbReference>
<feature type="compositionally biased region" description="Polar residues" evidence="1">
    <location>
        <begin position="135"/>
        <end position="151"/>
    </location>
</feature>
<dbReference type="Gene3D" id="2.60.40.200">
    <property type="entry name" value="Superoxide dismutase, copper/zinc binding domain"/>
    <property type="match status" value="1"/>
</dbReference>
<dbReference type="GO" id="GO:0006801">
    <property type="term" value="P:superoxide metabolic process"/>
    <property type="evidence" value="ECO:0007669"/>
    <property type="project" value="InterPro"/>
</dbReference>
<comment type="caution">
    <text evidence="2">The sequence shown here is derived from an EMBL/GenBank/DDBJ whole genome shotgun (WGS) entry which is preliminary data.</text>
</comment>
<dbReference type="OrthoDB" id="5567134at2759"/>
<dbReference type="EMBL" id="JANBPY010001211">
    <property type="protein sequence ID" value="KAJ1961064.1"/>
    <property type="molecule type" value="Genomic_DNA"/>
</dbReference>
<organism evidence="2 3">
    <name type="scientific">Dispira parvispora</name>
    <dbReference type="NCBI Taxonomy" id="1520584"/>
    <lineage>
        <taxon>Eukaryota</taxon>
        <taxon>Fungi</taxon>
        <taxon>Fungi incertae sedis</taxon>
        <taxon>Zoopagomycota</taxon>
        <taxon>Kickxellomycotina</taxon>
        <taxon>Dimargaritomycetes</taxon>
        <taxon>Dimargaritales</taxon>
        <taxon>Dimargaritaceae</taxon>
        <taxon>Dispira</taxon>
    </lineage>
</organism>
<reference evidence="2" key="1">
    <citation type="submission" date="2022-07" db="EMBL/GenBank/DDBJ databases">
        <title>Phylogenomic reconstructions and comparative analyses of Kickxellomycotina fungi.</title>
        <authorList>
            <person name="Reynolds N.K."/>
            <person name="Stajich J.E."/>
            <person name="Barry K."/>
            <person name="Grigoriev I.V."/>
            <person name="Crous P."/>
            <person name="Smith M.E."/>
        </authorList>
    </citation>
    <scope>NUCLEOTIDE SEQUENCE</scope>
    <source>
        <strain evidence="2">RSA 1196</strain>
    </source>
</reference>
<protein>
    <recommendedName>
        <fullName evidence="4">Superoxide dismutase copper/zinc binding domain-containing protein</fullName>
    </recommendedName>
</protein>
<dbReference type="GO" id="GO:0046872">
    <property type="term" value="F:metal ion binding"/>
    <property type="evidence" value="ECO:0007669"/>
    <property type="project" value="InterPro"/>
</dbReference>
<feature type="region of interest" description="Disordered" evidence="1">
    <location>
        <begin position="135"/>
        <end position="162"/>
    </location>
</feature>
<gene>
    <name evidence="2" type="ORF">IWQ62_003998</name>
</gene>
<accession>A0A9W8ALT7</accession>
<sequence length="261" mass="27862">MAQIYDQGVLGNGPTETMAPLARLGTEVRGKFIFTQKKIDSDTFKQGLPANVILPSTNLGYAMEIIVELKGLRPDEPYEPFILENPAPRDGSCNGLGRMLGASNGQNMGGMSVVGNPSAVPMQMYRRNVSPEVTNQAANNTGGEPNANADSEQADLMGNPGGYSPFEMCRKGDLQDKFGPFVSTSTKFSAKFTDPNLEVAELIGRSVAIWDRRGELVSCGTIGTDMDAEASTANTLSVPISRVWLLGVGLATVATSWYSTI</sequence>